<evidence type="ECO:0000256" key="1">
    <source>
        <dbReference type="SAM" id="MobiDB-lite"/>
    </source>
</evidence>
<reference evidence="2 3" key="1">
    <citation type="submission" date="2021-07" db="EMBL/GenBank/DDBJ databases">
        <authorList>
            <person name="Palmer J.M."/>
        </authorList>
    </citation>
    <scope>NUCLEOTIDE SEQUENCE [LARGE SCALE GENOMIC DNA]</scope>
    <source>
        <strain evidence="2 3">AT_MEX2019</strain>
        <tissue evidence="2">Muscle</tissue>
    </source>
</reference>
<gene>
    <name evidence="2" type="ORF">ATANTOWER_018804</name>
</gene>
<feature type="region of interest" description="Disordered" evidence="1">
    <location>
        <begin position="1"/>
        <end position="22"/>
    </location>
</feature>
<proteinExistence type="predicted"/>
<dbReference type="Proteomes" id="UP001345963">
    <property type="component" value="Unassembled WGS sequence"/>
</dbReference>
<accession>A0ABU7CAL9</accession>
<protein>
    <submittedName>
        <fullName evidence="2">Uncharacterized protein</fullName>
    </submittedName>
</protein>
<organism evidence="2 3">
    <name type="scientific">Ataeniobius toweri</name>
    <dbReference type="NCBI Taxonomy" id="208326"/>
    <lineage>
        <taxon>Eukaryota</taxon>
        <taxon>Metazoa</taxon>
        <taxon>Chordata</taxon>
        <taxon>Craniata</taxon>
        <taxon>Vertebrata</taxon>
        <taxon>Euteleostomi</taxon>
        <taxon>Actinopterygii</taxon>
        <taxon>Neopterygii</taxon>
        <taxon>Teleostei</taxon>
        <taxon>Neoteleostei</taxon>
        <taxon>Acanthomorphata</taxon>
        <taxon>Ovalentaria</taxon>
        <taxon>Atherinomorphae</taxon>
        <taxon>Cyprinodontiformes</taxon>
        <taxon>Goodeidae</taxon>
        <taxon>Ataeniobius</taxon>
    </lineage>
</organism>
<evidence type="ECO:0000313" key="2">
    <source>
        <dbReference type="EMBL" id="MED6259216.1"/>
    </source>
</evidence>
<keyword evidence="3" id="KW-1185">Reference proteome</keyword>
<sequence>MFGSFANRDLISPPPRDRNNRTTTTIVSKRRPATCTGTIYFMSLQFPDNVRKSLREVSSKLNGSELNNFPALDVRTKQSIDCPIEENLLLLSIIYKKIFQNYHTTLRTDSARKLISISFGWSQFFYRLHLVWLAAVC</sequence>
<name>A0ABU7CAL9_9TELE</name>
<comment type="caution">
    <text evidence="2">The sequence shown here is derived from an EMBL/GenBank/DDBJ whole genome shotgun (WGS) entry which is preliminary data.</text>
</comment>
<dbReference type="EMBL" id="JAHUTI010082593">
    <property type="protein sequence ID" value="MED6259216.1"/>
    <property type="molecule type" value="Genomic_DNA"/>
</dbReference>
<evidence type="ECO:0000313" key="3">
    <source>
        <dbReference type="Proteomes" id="UP001345963"/>
    </source>
</evidence>